<comment type="caution">
    <text evidence="1">The sequence shown here is derived from an EMBL/GenBank/DDBJ whole genome shotgun (WGS) entry which is preliminary data.</text>
</comment>
<protein>
    <submittedName>
        <fullName evidence="1">Uncharacterized protein</fullName>
    </submittedName>
</protein>
<name>A0ABS5G3N1_9BRAD</name>
<dbReference type="RefSeq" id="WP_172236373.1">
    <property type="nucleotide sequence ID" value="NZ_JABFDP010000008.1"/>
</dbReference>
<evidence type="ECO:0000313" key="2">
    <source>
        <dbReference type="Proteomes" id="UP001314635"/>
    </source>
</evidence>
<evidence type="ECO:0000313" key="1">
    <source>
        <dbReference type="EMBL" id="MBR1135930.1"/>
    </source>
</evidence>
<proteinExistence type="predicted"/>
<sequence>MDDDRIDDPLADLDLEKAIHLRWTLRDIKGRRLALSPVADEDIALLTARGLVEVSNGVPRLTEAGHDAIT</sequence>
<dbReference type="Proteomes" id="UP001314635">
    <property type="component" value="Unassembled WGS sequence"/>
</dbReference>
<gene>
    <name evidence="1" type="ORF">JQ619_09130</name>
</gene>
<reference evidence="2" key="1">
    <citation type="journal article" date="2021" name="ISME J.">
        <title>Evolutionary origin and ecological implication of a unique nif island in free-living Bradyrhizobium lineages.</title>
        <authorList>
            <person name="Tao J."/>
        </authorList>
    </citation>
    <scope>NUCLEOTIDE SEQUENCE [LARGE SCALE GENOMIC DNA]</scope>
    <source>
        <strain evidence="2">SZCCT0094</strain>
    </source>
</reference>
<dbReference type="EMBL" id="JAFCLK010000007">
    <property type="protein sequence ID" value="MBR1135930.1"/>
    <property type="molecule type" value="Genomic_DNA"/>
</dbReference>
<accession>A0ABS5G3N1</accession>
<organism evidence="1 2">
    <name type="scientific">Bradyrhizobium denitrificans</name>
    <dbReference type="NCBI Taxonomy" id="2734912"/>
    <lineage>
        <taxon>Bacteria</taxon>
        <taxon>Pseudomonadati</taxon>
        <taxon>Pseudomonadota</taxon>
        <taxon>Alphaproteobacteria</taxon>
        <taxon>Hyphomicrobiales</taxon>
        <taxon>Nitrobacteraceae</taxon>
        <taxon>Bradyrhizobium</taxon>
    </lineage>
</organism>
<keyword evidence="2" id="KW-1185">Reference proteome</keyword>